<protein>
    <submittedName>
        <fullName evidence="1">Uncharacterized protein</fullName>
    </submittedName>
</protein>
<dbReference type="Proteomes" id="UP000317624">
    <property type="component" value="Unassembled WGS sequence"/>
</dbReference>
<accession>A0A558BSX8</accession>
<dbReference type="AlphaFoldDB" id="A0A558BSX8"/>
<evidence type="ECO:0000313" key="1">
    <source>
        <dbReference type="EMBL" id="TVT39617.1"/>
    </source>
</evidence>
<evidence type="ECO:0000313" key="2">
    <source>
        <dbReference type="Proteomes" id="UP000317624"/>
    </source>
</evidence>
<dbReference type="RefSeq" id="WP_144850660.1">
    <property type="nucleotide sequence ID" value="NZ_VMRJ01000004.1"/>
</dbReference>
<comment type="caution">
    <text evidence="1">The sequence shown here is derived from an EMBL/GenBank/DDBJ whole genome shotgun (WGS) entry which is preliminary data.</text>
</comment>
<organism evidence="1 2">
    <name type="scientific">Hymenobacter setariae</name>
    <dbReference type="NCBI Taxonomy" id="2594794"/>
    <lineage>
        <taxon>Bacteria</taxon>
        <taxon>Pseudomonadati</taxon>
        <taxon>Bacteroidota</taxon>
        <taxon>Cytophagia</taxon>
        <taxon>Cytophagales</taxon>
        <taxon>Hymenobacteraceae</taxon>
        <taxon>Hymenobacter</taxon>
    </lineage>
</organism>
<gene>
    <name evidence="1" type="ORF">FNT36_18420</name>
</gene>
<name>A0A558BSX8_9BACT</name>
<reference evidence="1 2" key="1">
    <citation type="submission" date="2019-07" db="EMBL/GenBank/DDBJ databases">
        <title>Hymenobacter sp. straun FUR1 Genome sequencing and assembly.</title>
        <authorList>
            <person name="Chhetri G."/>
        </authorList>
    </citation>
    <scope>NUCLEOTIDE SEQUENCE [LARGE SCALE GENOMIC DNA]</scope>
    <source>
        <strain evidence="1 2">Fur1</strain>
    </source>
</reference>
<keyword evidence="2" id="KW-1185">Reference proteome</keyword>
<proteinExistence type="predicted"/>
<sequence>MHPASTDTPSRFPDEVELTKLAAELESCLGPLAEYCDHQEAAPMLSEADRQHLYQLTEFISAVGRYDQAAERLLAAYRHALEHAERPTQPVPTLEQALLAQMSPADLLAYREKDPVYRLGYARGYRKAEQQYERLTSLYAQYAIIVPPASYTPSPLIATVQRVLATRLMTGQRLPLPVRKSLFFNTPSDTTPPVTHGPK</sequence>
<dbReference type="EMBL" id="VMRJ01000004">
    <property type="protein sequence ID" value="TVT39617.1"/>
    <property type="molecule type" value="Genomic_DNA"/>
</dbReference>